<evidence type="ECO:0000256" key="2">
    <source>
        <dbReference type="ARBA" id="ARBA00022803"/>
    </source>
</evidence>
<accession>A0A345UHP6</accession>
<dbReference type="OrthoDB" id="1523318at2"/>
<keyword evidence="1" id="KW-0677">Repeat</keyword>
<dbReference type="InterPro" id="IPR019734">
    <property type="entry name" value="TPR_rpt"/>
</dbReference>
<proteinExistence type="predicted"/>
<dbReference type="KEGG" id="cprv:CYPRO_0714"/>
<reference evidence="5 6" key="1">
    <citation type="submission" date="2018-03" db="EMBL/GenBank/DDBJ databases">
        <title>Phenotypic and genomic properties of Cyclonatronum proteinivorum gen. nov., sp. nov., a haloalkaliphilic bacteroidete from soda lakes possessing Na+-translocating rhodopsin.</title>
        <authorList>
            <person name="Toshchakov S.V."/>
            <person name="Korzhenkov A."/>
            <person name="Samarov N.I."/>
            <person name="Kublanov I.V."/>
            <person name="Muntyan M.S."/>
            <person name="Sorokin D.Y."/>
        </authorList>
    </citation>
    <scope>NUCLEOTIDE SEQUENCE [LARGE SCALE GENOMIC DNA]</scope>
    <source>
        <strain evidence="5 6">Omega</strain>
    </source>
</reference>
<dbReference type="AlphaFoldDB" id="A0A345UHP6"/>
<feature type="chain" id="PRO_5017030004" evidence="4">
    <location>
        <begin position="27"/>
        <end position="327"/>
    </location>
</feature>
<dbReference type="SUPFAM" id="SSF48452">
    <property type="entry name" value="TPR-like"/>
    <property type="match status" value="1"/>
</dbReference>
<keyword evidence="4" id="KW-0732">Signal</keyword>
<feature type="repeat" description="TPR" evidence="3">
    <location>
        <begin position="162"/>
        <end position="195"/>
    </location>
</feature>
<name>A0A345UHP6_9BACT</name>
<dbReference type="GO" id="GO:0046813">
    <property type="term" value="P:receptor-mediated virion attachment to host cell"/>
    <property type="evidence" value="ECO:0007669"/>
    <property type="project" value="TreeGrafter"/>
</dbReference>
<keyword evidence="6" id="KW-1185">Reference proteome</keyword>
<dbReference type="InterPro" id="IPR050498">
    <property type="entry name" value="Ycf3"/>
</dbReference>
<evidence type="ECO:0000256" key="1">
    <source>
        <dbReference type="ARBA" id="ARBA00022737"/>
    </source>
</evidence>
<dbReference type="PANTHER" id="PTHR44858">
    <property type="entry name" value="TETRATRICOPEPTIDE REPEAT PROTEIN 6"/>
    <property type="match status" value="1"/>
</dbReference>
<protein>
    <submittedName>
        <fullName evidence="5">Tetratricopeptide repeat-containing protein</fullName>
    </submittedName>
</protein>
<evidence type="ECO:0000256" key="4">
    <source>
        <dbReference type="SAM" id="SignalP"/>
    </source>
</evidence>
<dbReference type="InterPro" id="IPR011990">
    <property type="entry name" value="TPR-like_helical_dom_sf"/>
</dbReference>
<feature type="signal peptide" evidence="4">
    <location>
        <begin position="1"/>
        <end position="26"/>
    </location>
</feature>
<dbReference type="RefSeq" id="WP_124245506.1">
    <property type="nucleotide sequence ID" value="NZ_CP027806.1"/>
</dbReference>
<dbReference type="Proteomes" id="UP000254808">
    <property type="component" value="Chromosome"/>
</dbReference>
<dbReference type="PANTHER" id="PTHR44858:SF1">
    <property type="entry name" value="UDP-N-ACETYLGLUCOSAMINE--PEPTIDE N-ACETYLGLUCOSAMINYLTRANSFERASE SPINDLY-RELATED"/>
    <property type="match status" value="1"/>
</dbReference>
<dbReference type="Pfam" id="PF14559">
    <property type="entry name" value="TPR_19"/>
    <property type="match status" value="1"/>
</dbReference>
<dbReference type="Gene3D" id="1.25.40.10">
    <property type="entry name" value="Tetratricopeptide repeat domain"/>
    <property type="match status" value="3"/>
</dbReference>
<evidence type="ECO:0000313" key="5">
    <source>
        <dbReference type="EMBL" id="AXI99997.1"/>
    </source>
</evidence>
<gene>
    <name evidence="5" type="ORF">CYPRO_0714</name>
</gene>
<keyword evidence="2 3" id="KW-0802">TPR repeat</keyword>
<dbReference type="Pfam" id="PF13432">
    <property type="entry name" value="TPR_16"/>
    <property type="match status" value="1"/>
</dbReference>
<dbReference type="GO" id="GO:0009279">
    <property type="term" value="C:cell outer membrane"/>
    <property type="evidence" value="ECO:0007669"/>
    <property type="project" value="TreeGrafter"/>
</dbReference>
<dbReference type="SMART" id="SM00028">
    <property type="entry name" value="TPR"/>
    <property type="match status" value="6"/>
</dbReference>
<dbReference type="PROSITE" id="PS50005">
    <property type="entry name" value="TPR"/>
    <property type="match status" value="2"/>
</dbReference>
<dbReference type="EMBL" id="CP027806">
    <property type="protein sequence ID" value="AXI99997.1"/>
    <property type="molecule type" value="Genomic_DNA"/>
</dbReference>
<evidence type="ECO:0000313" key="6">
    <source>
        <dbReference type="Proteomes" id="UP000254808"/>
    </source>
</evidence>
<feature type="repeat" description="TPR" evidence="3">
    <location>
        <begin position="81"/>
        <end position="114"/>
    </location>
</feature>
<evidence type="ECO:0000256" key="3">
    <source>
        <dbReference type="PROSITE-ProRule" id="PRU00339"/>
    </source>
</evidence>
<organism evidence="5 6">
    <name type="scientific">Cyclonatronum proteinivorum</name>
    <dbReference type="NCBI Taxonomy" id="1457365"/>
    <lineage>
        <taxon>Bacteria</taxon>
        <taxon>Pseudomonadati</taxon>
        <taxon>Balneolota</taxon>
        <taxon>Balneolia</taxon>
        <taxon>Balneolales</taxon>
        <taxon>Cyclonatronaceae</taxon>
        <taxon>Cyclonatronum</taxon>
    </lineage>
</organism>
<sequence>MSQLKSYFSVLLVSLLVLAAAGYTQAQDRAAAVDAFNEAQELLRASQFEQALAQFQETRRIAQQAGSDADDIRERAETQIPAIQVQIGQNSFRARNFEQAISEFDKAYELANDVGNTRIAQQVSANIPVIMLQWGNTEFNANNNDRAEEIYRMALERNENYAQAFHQLGLIERRRGNMDAALSNFDRAAELATAQGRTDVAQQARNSARDYLTFAGATQIEEENFRRAVELLNRSLTYDNNHAETLYRLSEAHNQLGNWSQAVTNATRALEFEQGGQVARARIFFELGFAQMNQGNDSQACTAFSNAAFGNFRAPAEHHMEHDLDCP</sequence>